<evidence type="ECO:0000313" key="8">
    <source>
        <dbReference type="Proteomes" id="UP001138997"/>
    </source>
</evidence>
<dbReference type="RefSeq" id="WP_231443463.1">
    <property type="nucleotide sequence ID" value="NZ_JAJOMB010000009.1"/>
</dbReference>
<dbReference type="GO" id="GO:0005886">
    <property type="term" value="C:plasma membrane"/>
    <property type="evidence" value="ECO:0007669"/>
    <property type="project" value="UniProtKB-SubCell"/>
</dbReference>
<evidence type="ECO:0000256" key="1">
    <source>
        <dbReference type="ARBA" id="ARBA00004651"/>
    </source>
</evidence>
<keyword evidence="2" id="KW-1003">Cell membrane</keyword>
<accession>A0A9X1SUU2</accession>
<evidence type="ECO:0000313" key="7">
    <source>
        <dbReference type="EMBL" id="MCD5312836.1"/>
    </source>
</evidence>
<evidence type="ECO:0000256" key="5">
    <source>
        <dbReference type="ARBA" id="ARBA00023136"/>
    </source>
</evidence>
<feature type="transmembrane region" description="Helical" evidence="6">
    <location>
        <begin position="94"/>
        <end position="116"/>
    </location>
</feature>
<evidence type="ECO:0000256" key="2">
    <source>
        <dbReference type="ARBA" id="ARBA00022475"/>
    </source>
</evidence>
<feature type="transmembrane region" description="Helical" evidence="6">
    <location>
        <begin position="209"/>
        <end position="234"/>
    </location>
</feature>
<dbReference type="AlphaFoldDB" id="A0A9X1SUU2"/>
<reference evidence="7" key="1">
    <citation type="submission" date="2021-11" db="EMBL/GenBank/DDBJ databases">
        <title>Streptomyces corallinus and Kineosporia corallina sp. nov., two new coral-derived marine actinobacteria.</title>
        <authorList>
            <person name="Buangrab K."/>
            <person name="Sutthacheep M."/>
            <person name="Yeemin T."/>
            <person name="Harunari E."/>
            <person name="Igarashi Y."/>
            <person name="Sripreechasak P."/>
            <person name="Kanchanasin P."/>
            <person name="Tanasupawat S."/>
            <person name="Phongsopitanun W."/>
        </authorList>
    </citation>
    <scope>NUCLEOTIDE SEQUENCE</scope>
    <source>
        <strain evidence="7">JCM 31032</strain>
    </source>
</reference>
<feature type="transmembrane region" description="Helical" evidence="6">
    <location>
        <begin position="137"/>
        <end position="158"/>
    </location>
</feature>
<dbReference type="Pfam" id="PF03631">
    <property type="entry name" value="Virul_fac_BrkB"/>
    <property type="match status" value="1"/>
</dbReference>
<sequence length="281" mass="29805">MTVQHWWPRARRAVTQAISGTRAGLVKTDMALLSAGSALFGTLAAIPAFLVAIATAGLMFGRERIAGYGDSLAAAIPDEQGADGWVNALFDAGLSLSLLPVLFAVFMASAYGRGLSRALVRLVPEQHRSAPPPSLKARILTLPLLGLAPLMLLALLMITPTVEHLVNQRGLPGALAASYLGLNLIWVILWAPLAWMFRVVAPGRPSWRAAWISAIVTAAFISGFLQGFTLFLALPVDLGRPFGGLSIIGVTTSLLLWQWVLHAVVCTGYALCWALDSAGSS</sequence>
<comment type="caution">
    <text evidence="7">The sequence shown here is derived from an EMBL/GenBank/DDBJ whole genome shotgun (WGS) entry which is preliminary data.</text>
</comment>
<dbReference type="Proteomes" id="UP001138997">
    <property type="component" value="Unassembled WGS sequence"/>
</dbReference>
<feature type="transmembrane region" description="Helical" evidence="6">
    <location>
        <begin position="178"/>
        <end position="197"/>
    </location>
</feature>
<evidence type="ECO:0000256" key="3">
    <source>
        <dbReference type="ARBA" id="ARBA00022692"/>
    </source>
</evidence>
<gene>
    <name evidence="7" type="ORF">LR394_18165</name>
</gene>
<proteinExistence type="predicted"/>
<keyword evidence="3 6" id="KW-0812">Transmembrane</keyword>
<keyword evidence="8" id="KW-1185">Reference proteome</keyword>
<evidence type="ECO:0000256" key="6">
    <source>
        <dbReference type="SAM" id="Phobius"/>
    </source>
</evidence>
<keyword evidence="5 6" id="KW-0472">Membrane</keyword>
<comment type="subcellular location">
    <subcellularLocation>
        <location evidence="1">Cell membrane</location>
        <topology evidence="1">Multi-pass membrane protein</topology>
    </subcellularLocation>
</comment>
<organism evidence="7 8">
    <name type="scientific">Kineosporia babensis</name>
    <dbReference type="NCBI Taxonomy" id="499548"/>
    <lineage>
        <taxon>Bacteria</taxon>
        <taxon>Bacillati</taxon>
        <taxon>Actinomycetota</taxon>
        <taxon>Actinomycetes</taxon>
        <taxon>Kineosporiales</taxon>
        <taxon>Kineosporiaceae</taxon>
        <taxon>Kineosporia</taxon>
    </lineage>
</organism>
<feature type="transmembrane region" description="Helical" evidence="6">
    <location>
        <begin position="32"/>
        <end position="60"/>
    </location>
</feature>
<dbReference type="EMBL" id="JAJOMB010000009">
    <property type="protein sequence ID" value="MCD5312836.1"/>
    <property type="molecule type" value="Genomic_DNA"/>
</dbReference>
<evidence type="ECO:0000256" key="4">
    <source>
        <dbReference type="ARBA" id="ARBA00022989"/>
    </source>
</evidence>
<keyword evidence="4 6" id="KW-1133">Transmembrane helix</keyword>
<protein>
    <submittedName>
        <fullName evidence="7">YihY/virulence factor BrkB family protein</fullName>
    </submittedName>
</protein>
<dbReference type="InterPro" id="IPR017039">
    <property type="entry name" value="Virul_fac_BrkB"/>
</dbReference>
<name>A0A9X1SUU2_9ACTN</name>